<dbReference type="EnsemblPlants" id="Pp3c2_27610V3.2">
    <property type="protein sequence ID" value="Pp3c2_27610V3.2"/>
    <property type="gene ID" value="Pp3c2_27610"/>
</dbReference>
<proteinExistence type="predicted"/>
<evidence type="ECO:0000313" key="2">
    <source>
        <dbReference type="EnsemblPlants" id="Pp3c2_27610V3.1"/>
    </source>
</evidence>
<accession>A0A2K1L383</accession>
<dbReference type="EMBL" id="ABEU02000002">
    <property type="protein sequence ID" value="PNR60485.1"/>
    <property type="molecule type" value="Genomic_DNA"/>
</dbReference>
<reference evidence="1 3" key="2">
    <citation type="journal article" date="2018" name="Plant J.">
        <title>The Physcomitrella patens chromosome-scale assembly reveals moss genome structure and evolution.</title>
        <authorList>
            <person name="Lang D."/>
            <person name="Ullrich K.K."/>
            <person name="Murat F."/>
            <person name="Fuchs J."/>
            <person name="Jenkins J."/>
            <person name="Haas F.B."/>
            <person name="Piednoel M."/>
            <person name="Gundlach H."/>
            <person name="Van Bel M."/>
            <person name="Meyberg R."/>
            <person name="Vives C."/>
            <person name="Morata J."/>
            <person name="Symeonidi A."/>
            <person name="Hiss M."/>
            <person name="Muchero W."/>
            <person name="Kamisugi Y."/>
            <person name="Saleh O."/>
            <person name="Blanc G."/>
            <person name="Decker E.L."/>
            <person name="van Gessel N."/>
            <person name="Grimwood J."/>
            <person name="Hayes R.D."/>
            <person name="Graham S.W."/>
            <person name="Gunter L.E."/>
            <person name="McDaniel S.F."/>
            <person name="Hoernstein S.N.W."/>
            <person name="Larsson A."/>
            <person name="Li F.W."/>
            <person name="Perroud P.F."/>
            <person name="Phillips J."/>
            <person name="Ranjan P."/>
            <person name="Rokshar D.S."/>
            <person name="Rothfels C.J."/>
            <person name="Schneider L."/>
            <person name="Shu S."/>
            <person name="Stevenson D.W."/>
            <person name="Thummler F."/>
            <person name="Tillich M."/>
            <person name="Villarreal Aguilar J.C."/>
            <person name="Widiez T."/>
            <person name="Wong G.K."/>
            <person name="Wymore A."/>
            <person name="Zhang Y."/>
            <person name="Zimmer A.D."/>
            <person name="Quatrano R.S."/>
            <person name="Mayer K.F.X."/>
            <person name="Goodstein D."/>
            <person name="Casacuberta J.M."/>
            <person name="Vandepoele K."/>
            <person name="Reski R."/>
            <person name="Cuming A.C."/>
            <person name="Tuskan G.A."/>
            <person name="Maumus F."/>
            <person name="Salse J."/>
            <person name="Schmutz J."/>
            <person name="Rensing S.A."/>
        </authorList>
    </citation>
    <scope>NUCLEOTIDE SEQUENCE [LARGE SCALE GENOMIC DNA]</scope>
    <source>
        <strain evidence="2 3">cv. Gransden 2004</strain>
    </source>
</reference>
<dbReference type="Gramene" id="Pp3c2_27610V3.1">
    <property type="protein sequence ID" value="Pp3c2_27610V3.1"/>
    <property type="gene ID" value="Pp3c2_27610"/>
</dbReference>
<evidence type="ECO:0000313" key="1">
    <source>
        <dbReference type="EMBL" id="PNR60485.1"/>
    </source>
</evidence>
<sequence>MPKIKHSHAMHVGIYTMWSTYSTTVAPFIEKNGVADSFGDHVNLPTLCTFMMTTRKKTQALTFELPFSSMLTVNQGILLSLPVQLRWYPKQNGTLVQEGFHDSDSNRRKKEKKK</sequence>
<name>A0A2K1L383_PHYPA</name>
<protein>
    <submittedName>
        <fullName evidence="1 2">Uncharacterized protein</fullName>
    </submittedName>
</protein>
<reference evidence="1 3" key="1">
    <citation type="journal article" date="2008" name="Science">
        <title>The Physcomitrella genome reveals evolutionary insights into the conquest of land by plants.</title>
        <authorList>
            <person name="Rensing S."/>
            <person name="Lang D."/>
            <person name="Zimmer A."/>
            <person name="Terry A."/>
            <person name="Salamov A."/>
            <person name="Shapiro H."/>
            <person name="Nishiyama T."/>
            <person name="Perroud P.-F."/>
            <person name="Lindquist E."/>
            <person name="Kamisugi Y."/>
            <person name="Tanahashi T."/>
            <person name="Sakakibara K."/>
            <person name="Fujita T."/>
            <person name="Oishi K."/>
            <person name="Shin-I T."/>
            <person name="Kuroki Y."/>
            <person name="Toyoda A."/>
            <person name="Suzuki Y."/>
            <person name="Hashimoto A."/>
            <person name="Yamaguchi K."/>
            <person name="Sugano A."/>
            <person name="Kohara Y."/>
            <person name="Fujiyama A."/>
            <person name="Anterola A."/>
            <person name="Aoki S."/>
            <person name="Ashton N."/>
            <person name="Barbazuk W.B."/>
            <person name="Barker E."/>
            <person name="Bennetzen J."/>
            <person name="Bezanilla M."/>
            <person name="Blankenship R."/>
            <person name="Cho S.H."/>
            <person name="Dutcher S."/>
            <person name="Estelle M."/>
            <person name="Fawcett J.A."/>
            <person name="Gundlach H."/>
            <person name="Hanada K."/>
            <person name="Heyl A."/>
            <person name="Hicks K.A."/>
            <person name="Hugh J."/>
            <person name="Lohr M."/>
            <person name="Mayer K."/>
            <person name="Melkozernov A."/>
            <person name="Murata T."/>
            <person name="Nelson D."/>
            <person name="Pils B."/>
            <person name="Prigge M."/>
            <person name="Reiss B."/>
            <person name="Renner T."/>
            <person name="Rombauts S."/>
            <person name="Rushton P."/>
            <person name="Sanderfoot A."/>
            <person name="Schween G."/>
            <person name="Shiu S.-H."/>
            <person name="Stueber K."/>
            <person name="Theodoulou F.L."/>
            <person name="Tu H."/>
            <person name="Van de Peer Y."/>
            <person name="Verrier P.J."/>
            <person name="Waters E."/>
            <person name="Wood A."/>
            <person name="Yang L."/>
            <person name="Cove D."/>
            <person name="Cuming A."/>
            <person name="Hasebe M."/>
            <person name="Lucas S."/>
            <person name="Mishler D.B."/>
            <person name="Reski R."/>
            <person name="Grigoriev I."/>
            <person name="Quatrano R.S."/>
            <person name="Boore J.L."/>
        </authorList>
    </citation>
    <scope>NUCLEOTIDE SEQUENCE [LARGE SCALE GENOMIC DNA]</scope>
    <source>
        <strain evidence="2 3">cv. Gransden 2004</strain>
    </source>
</reference>
<dbReference type="Gramene" id="Pp3c2_27610V3.3">
    <property type="protein sequence ID" value="Pp3c2_27610V3.3"/>
    <property type="gene ID" value="Pp3c2_27610"/>
</dbReference>
<keyword evidence="3" id="KW-1185">Reference proteome</keyword>
<dbReference type="Proteomes" id="UP000006727">
    <property type="component" value="Chromosome 2"/>
</dbReference>
<reference evidence="2" key="3">
    <citation type="submission" date="2020-12" db="UniProtKB">
        <authorList>
            <consortium name="EnsemblPlants"/>
        </authorList>
    </citation>
    <scope>IDENTIFICATION</scope>
</reference>
<organism evidence="1">
    <name type="scientific">Physcomitrium patens</name>
    <name type="common">Spreading-leaved earth moss</name>
    <name type="synonym">Physcomitrella patens</name>
    <dbReference type="NCBI Taxonomy" id="3218"/>
    <lineage>
        <taxon>Eukaryota</taxon>
        <taxon>Viridiplantae</taxon>
        <taxon>Streptophyta</taxon>
        <taxon>Embryophyta</taxon>
        <taxon>Bryophyta</taxon>
        <taxon>Bryophytina</taxon>
        <taxon>Bryopsida</taxon>
        <taxon>Funariidae</taxon>
        <taxon>Funariales</taxon>
        <taxon>Funariaceae</taxon>
        <taxon>Physcomitrium</taxon>
    </lineage>
</organism>
<gene>
    <name evidence="1" type="ORF">PHYPA_003278</name>
</gene>
<dbReference type="AlphaFoldDB" id="A0A2K1L383"/>
<dbReference type="InParanoid" id="A0A2K1L383"/>
<evidence type="ECO:0000313" key="3">
    <source>
        <dbReference type="Proteomes" id="UP000006727"/>
    </source>
</evidence>
<dbReference type="EnsemblPlants" id="Pp3c2_27610V3.1">
    <property type="protein sequence ID" value="Pp3c2_27610V3.1"/>
    <property type="gene ID" value="Pp3c2_27610"/>
</dbReference>
<dbReference type="Gramene" id="Pp3c2_27610V3.2">
    <property type="protein sequence ID" value="Pp3c2_27610V3.2"/>
    <property type="gene ID" value="Pp3c2_27610"/>
</dbReference>
<dbReference type="EnsemblPlants" id="Pp3c2_27610V3.3">
    <property type="protein sequence ID" value="Pp3c2_27610V3.3"/>
    <property type="gene ID" value="Pp3c2_27610"/>
</dbReference>